<sequence>MDLKKLLYFVTIVEEGQITRAANRLHIAQPPLSLQLKALEEELGVTLIERNNKKLNLTPAGWTFYHRAKEILNSVDGMISEVKEQGAGIRGKLSIGTVMSCISYLPRSIQTFQRKYPLVSFHLWVEDSYRVEELLQNRDIELGIIRLPLQTPNLSMVRLQAEPLVAVQPRDWNIFEKETIAIEELEKYPLMVLHGQGGQGIFNQFIEACQAFGINPKIICESPDVATLLTLADSGVGIAIVPKLATRLRPKGTLSYAEITPNIKSDTALVWVKDRYMSKAAQHFKEILIDSVQ</sequence>
<evidence type="ECO:0000313" key="7">
    <source>
        <dbReference type="Proteomes" id="UP000530514"/>
    </source>
</evidence>
<dbReference type="InterPro" id="IPR036390">
    <property type="entry name" value="WH_DNA-bd_sf"/>
</dbReference>
<dbReference type="InterPro" id="IPR005119">
    <property type="entry name" value="LysR_subst-bd"/>
</dbReference>
<dbReference type="Gene3D" id="1.10.10.10">
    <property type="entry name" value="Winged helix-like DNA-binding domain superfamily/Winged helix DNA-binding domain"/>
    <property type="match status" value="1"/>
</dbReference>
<proteinExistence type="inferred from homology"/>
<comment type="caution">
    <text evidence="6">The sequence shown here is derived from an EMBL/GenBank/DDBJ whole genome shotgun (WGS) entry which is preliminary data.</text>
</comment>
<evidence type="ECO:0000256" key="2">
    <source>
        <dbReference type="ARBA" id="ARBA00023015"/>
    </source>
</evidence>
<evidence type="ECO:0000256" key="1">
    <source>
        <dbReference type="ARBA" id="ARBA00009437"/>
    </source>
</evidence>
<dbReference type="SUPFAM" id="SSF53850">
    <property type="entry name" value="Periplasmic binding protein-like II"/>
    <property type="match status" value="1"/>
</dbReference>
<dbReference type="Pfam" id="PF03466">
    <property type="entry name" value="LysR_substrate"/>
    <property type="match status" value="1"/>
</dbReference>
<evidence type="ECO:0000256" key="4">
    <source>
        <dbReference type="ARBA" id="ARBA00023163"/>
    </source>
</evidence>
<feature type="domain" description="HTH lysR-type" evidence="5">
    <location>
        <begin position="1"/>
        <end position="58"/>
    </location>
</feature>
<dbReference type="PROSITE" id="PS50931">
    <property type="entry name" value="HTH_LYSR"/>
    <property type="match status" value="1"/>
</dbReference>
<gene>
    <name evidence="6" type="ORF">H1164_13465</name>
</gene>
<keyword evidence="3" id="KW-0238">DNA-binding</keyword>
<keyword evidence="2" id="KW-0805">Transcription regulation</keyword>
<dbReference type="RefSeq" id="WP_033102298.1">
    <property type="nucleotide sequence ID" value="NZ_JACEIP010000023.1"/>
</dbReference>
<dbReference type="InterPro" id="IPR000847">
    <property type="entry name" value="LysR_HTH_N"/>
</dbReference>
<dbReference type="PANTHER" id="PTHR30419:SF28">
    <property type="entry name" value="HTH-TYPE TRANSCRIPTIONAL REGULATOR BSDA"/>
    <property type="match status" value="1"/>
</dbReference>
<organism evidence="6 7">
    <name type="scientific">Thermoactinomyces daqus</name>
    <dbReference type="NCBI Taxonomy" id="1329516"/>
    <lineage>
        <taxon>Bacteria</taxon>
        <taxon>Bacillati</taxon>
        <taxon>Bacillota</taxon>
        <taxon>Bacilli</taxon>
        <taxon>Bacillales</taxon>
        <taxon>Thermoactinomycetaceae</taxon>
        <taxon>Thermoactinomyces</taxon>
    </lineage>
</organism>
<dbReference type="InterPro" id="IPR036388">
    <property type="entry name" value="WH-like_DNA-bd_sf"/>
</dbReference>
<evidence type="ECO:0000313" key="6">
    <source>
        <dbReference type="EMBL" id="MBA4543896.1"/>
    </source>
</evidence>
<dbReference type="OrthoDB" id="9803735at2"/>
<evidence type="ECO:0000256" key="3">
    <source>
        <dbReference type="ARBA" id="ARBA00023125"/>
    </source>
</evidence>
<dbReference type="Gene3D" id="3.40.190.290">
    <property type="match status" value="1"/>
</dbReference>
<dbReference type="GO" id="GO:0005829">
    <property type="term" value="C:cytosol"/>
    <property type="evidence" value="ECO:0007669"/>
    <property type="project" value="TreeGrafter"/>
</dbReference>
<dbReference type="CDD" id="cd05466">
    <property type="entry name" value="PBP2_LTTR_substrate"/>
    <property type="match status" value="1"/>
</dbReference>
<accession>A0A7W1XC52</accession>
<dbReference type="InterPro" id="IPR050950">
    <property type="entry name" value="HTH-type_LysR_regulators"/>
</dbReference>
<dbReference type="Proteomes" id="UP000530514">
    <property type="component" value="Unassembled WGS sequence"/>
</dbReference>
<name>A0A7W1XC52_9BACL</name>
<dbReference type="FunFam" id="1.10.10.10:FF:000001">
    <property type="entry name" value="LysR family transcriptional regulator"/>
    <property type="match status" value="1"/>
</dbReference>
<dbReference type="GO" id="GO:0003700">
    <property type="term" value="F:DNA-binding transcription factor activity"/>
    <property type="evidence" value="ECO:0007669"/>
    <property type="project" value="InterPro"/>
</dbReference>
<dbReference type="GO" id="GO:0003677">
    <property type="term" value="F:DNA binding"/>
    <property type="evidence" value="ECO:0007669"/>
    <property type="project" value="UniProtKB-KW"/>
</dbReference>
<keyword evidence="7" id="KW-1185">Reference proteome</keyword>
<reference evidence="6 7" key="1">
    <citation type="submission" date="2020-07" db="EMBL/GenBank/DDBJ databases">
        <authorList>
            <person name="Feng H."/>
        </authorList>
    </citation>
    <scope>NUCLEOTIDE SEQUENCE [LARGE SCALE GENOMIC DNA]</scope>
    <source>
        <strain evidence="7">s-11</strain>
    </source>
</reference>
<dbReference type="PRINTS" id="PR00039">
    <property type="entry name" value="HTHLYSR"/>
</dbReference>
<protein>
    <submittedName>
        <fullName evidence="6">LysR family transcriptional regulator</fullName>
    </submittedName>
</protein>
<dbReference type="Pfam" id="PF00126">
    <property type="entry name" value="HTH_1"/>
    <property type="match status" value="1"/>
</dbReference>
<dbReference type="EMBL" id="JACEIP010000023">
    <property type="protein sequence ID" value="MBA4543896.1"/>
    <property type="molecule type" value="Genomic_DNA"/>
</dbReference>
<dbReference type="SUPFAM" id="SSF46785">
    <property type="entry name" value="Winged helix' DNA-binding domain"/>
    <property type="match status" value="1"/>
</dbReference>
<evidence type="ECO:0000259" key="5">
    <source>
        <dbReference type="PROSITE" id="PS50931"/>
    </source>
</evidence>
<comment type="similarity">
    <text evidence="1">Belongs to the LysR transcriptional regulatory family.</text>
</comment>
<dbReference type="AlphaFoldDB" id="A0A7W1XC52"/>
<keyword evidence="4" id="KW-0804">Transcription</keyword>
<dbReference type="PANTHER" id="PTHR30419">
    <property type="entry name" value="HTH-TYPE TRANSCRIPTIONAL REGULATOR YBHD"/>
    <property type="match status" value="1"/>
</dbReference>